<dbReference type="Proteomes" id="UP000265703">
    <property type="component" value="Unassembled WGS sequence"/>
</dbReference>
<feature type="compositionally biased region" description="Polar residues" evidence="2">
    <location>
        <begin position="208"/>
        <end position="218"/>
    </location>
</feature>
<feature type="compositionally biased region" description="Polar residues" evidence="2">
    <location>
        <begin position="159"/>
        <end position="179"/>
    </location>
</feature>
<feature type="region of interest" description="Disordered" evidence="2">
    <location>
        <begin position="113"/>
        <end position="218"/>
    </location>
</feature>
<dbReference type="EMBL" id="QKYT01000464">
    <property type="protein sequence ID" value="RIA84853.1"/>
    <property type="molecule type" value="Genomic_DNA"/>
</dbReference>
<comment type="caution">
    <text evidence="3">The sequence shown here is derived from an EMBL/GenBank/DDBJ whole genome shotgun (WGS) entry which is preliminary data.</text>
</comment>
<dbReference type="STRING" id="658196.A0A397SF51"/>
<evidence type="ECO:0000313" key="4">
    <source>
        <dbReference type="Proteomes" id="UP000265703"/>
    </source>
</evidence>
<sequence length="218" mass="24899">MEATNESKAIAAKAEHTFSMLNEQLREQLEEKNKTIESERKKFKELQDQFLGIMEEHKRLQAQIEKREAMLTKVLNGLQIINQRKDVIESAVLRKDLEEMQNSLMLDGKRSVYQRPPYINPPWKPGGINTNTTNTKKPKEKSSSIKTPSTTSIPTSSKLRNSTLMRSQIPTRQQSPSNAHNTHNTNGTTHTTHTSHNTHNTHNTHNNENATQLPKLTK</sequence>
<feature type="compositionally biased region" description="Low complexity" evidence="2">
    <location>
        <begin position="144"/>
        <end position="158"/>
    </location>
</feature>
<evidence type="ECO:0000256" key="1">
    <source>
        <dbReference type="SAM" id="Coils"/>
    </source>
</evidence>
<organism evidence="3 4">
    <name type="scientific">Glomus cerebriforme</name>
    <dbReference type="NCBI Taxonomy" id="658196"/>
    <lineage>
        <taxon>Eukaryota</taxon>
        <taxon>Fungi</taxon>
        <taxon>Fungi incertae sedis</taxon>
        <taxon>Mucoromycota</taxon>
        <taxon>Glomeromycotina</taxon>
        <taxon>Glomeromycetes</taxon>
        <taxon>Glomerales</taxon>
        <taxon>Glomeraceae</taxon>
        <taxon>Glomus</taxon>
    </lineage>
</organism>
<keyword evidence="1" id="KW-0175">Coiled coil</keyword>
<dbReference type="AlphaFoldDB" id="A0A397SF51"/>
<gene>
    <name evidence="3" type="ORF">C1645_398481</name>
</gene>
<keyword evidence="4" id="KW-1185">Reference proteome</keyword>
<feature type="coiled-coil region" evidence="1">
    <location>
        <begin position="11"/>
        <end position="63"/>
    </location>
</feature>
<proteinExistence type="predicted"/>
<name>A0A397SF51_9GLOM</name>
<dbReference type="OrthoDB" id="10255000at2759"/>
<evidence type="ECO:0000256" key="2">
    <source>
        <dbReference type="SAM" id="MobiDB-lite"/>
    </source>
</evidence>
<protein>
    <submittedName>
        <fullName evidence="3">Uncharacterized protein</fullName>
    </submittedName>
</protein>
<reference evidence="3 4" key="1">
    <citation type="submission" date="2018-06" db="EMBL/GenBank/DDBJ databases">
        <title>Comparative genomics reveals the genomic features of Rhizophagus irregularis, R. cerebriforme, R. diaphanum and Gigaspora rosea, and their symbiotic lifestyle signature.</title>
        <authorList>
            <person name="Morin E."/>
            <person name="San Clemente H."/>
            <person name="Chen E.C.H."/>
            <person name="De La Providencia I."/>
            <person name="Hainaut M."/>
            <person name="Kuo A."/>
            <person name="Kohler A."/>
            <person name="Murat C."/>
            <person name="Tang N."/>
            <person name="Roy S."/>
            <person name="Loubradou J."/>
            <person name="Henrissat B."/>
            <person name="Grigoriev I.V."/>
            <person name="Corradi N."/>
            <person name="Roux C."/>
            <person name="Martin F.M."/>
        </authorList>
    </citation>
    <scope>NUCLEOTIDE SEQUENCE [LARGE SCALE GENOMIC DNA]</scope>
    <source>
        <strain evidence="3 4">DAOM 227022</strain>
    </source>
</reference>
<evidence type="ECO:0000313" key="3">
    <source>
        <dbReference type="EMBL" id="RIA84853.1"/>
    </source>
</evidence>
<feature type="compositionally biased region" description="Low complexity" evidence="2">
    <location>
        <begin position="180"/>
        <end position="207"/>
    </location>
</feature>
<accession>A0A397SF51</accession>